<protein>
    <submittedName>
        <fullName evidence="1">Uncharacterized protein</fullName>
    </submittedName>
</protein>
<evidence type="ECO:0000313" key="1">
    <source>
        <dbReference type="EMBL" id="ENW91570.1"/>
    </source>
</evidence>
<gene>
    <name evidence="1" type="ORF">F904_01507</name>
</gene>
<keyword evidence="2" id="KW-1185">Reference proteome</keyword>
<dbReference type="HOGENOM" id="CLU_1891653_0_0_6"/>
<proteinExistence type="predicted"/>
<dbReference type="RefSeq" id="WP_005187077.1">
    <property type="nucleotide sequence ID" value="NZ_KB850050.1"/>
</dbReference>
<comment type="caution">
    <text evidence="1">The sequence shown here is derived from an EMBL/GenBank/DDBJ whole genome shotgun (WGS) entry which is preliminary data.</text>
</comment>
<accession>N9MEG6</accession>
<dbReference type="PATRIC" id="fig|1217703.3.peg.1448"/>
<organism evidence="1 2">
    <name type="scientific">Acinetobacter dispersus</name>
    <dbReference type="NCBI Taxonomy" id="70348"/>
    <lineage>
        <taxon>Bacteria</taxon>
        <taxon>Pseudomonadati</taxon>
        <taxon>Pseudomonadota</taxon>
        <taxon>Gammaproteobacteria</taxon>
        <taxon>Moraxellales</taxon>
        <taxon>Moraxellaceae</taxon>
        <taxon>Acinetobacter</taxon>
    </lineage>
</organism>
<reference evidence="1 2" key="1">
    <citation type="submission" date="2013-02" db="EMBL/GenBank/DDBJ databases">
        <title>The Genome Sequence of Acinetobacter sp. ANC 4105.</title>
        <authorList>
            <consortium name="The Broad Institute Genome Sequencing Platform"/>
            <consortium name="The Broad Institute Genome Sequencing Center for Infectious Disease"/>
            <person name="Cerqueira G."/>
            <person name="Feldgarden M."/>
            <person name="Courvalin P."/>
            <person name="Perichon B."/>
            <person name="Grillot-Courvalin C."/>
            <person name="Clermont D."/>
            <person name="Rocha E."/>
            <person name="Yoon E.-J."/>
            <person name="Nemec A."/>
            <person name="Walker B."/>
            <person name="Young S.K."/>
            <person name="Zeng Q."/>
            <person name="Gargeya S."/>
            <person name="Fitzgerald M."/>
            <person name="Haas B."/>
            <person name="Abouelleil A."/>
            <person name="Alvarado L."/>
            <person name="Arachchi H.M."/>
            <person name="Berlin A.M."/>
            <person name="Chapman S.B."/>
            <person name="Dewar J."/>
            <person name="Goldberg J."/>
            <person name="Griggs A."/>
            <person name="Gujja S."/>
            <person name="Hansen M."/>
            <person name="Howarth C."/>
            <person name="Imamovic A."/>
            <person name="Larimer J."/>
            <person name="McCowan C."/>
            <person name="Murphy C."/>
            <person name="Neiman D."/>
            <person name="Pearson M."/>
            <person name="Priest M."/>
            <person name="Roberts A."/>
            <person name="Saif S."/>
            <person name="Shea T."/>
            <person name="Sisk P."/>
            <person name="Sykes S."/>
            <person name="Wortman J."/>
            <person name="Nusbaum C."/>
            <person name="Birren B."/>
        </authorList>
    </citation>
    <scope>NUCLEOTIDE SEQUENCE [LARGE SCALE GENOMIC DNA]</scope>
    <source>
        <strain evidence="1 2">ANC 4105</strain>
    </source>
</reference>
<name>N9MEG6_9GAMM</name>
<sequence length="134" mass="15769">MVIDFLKKKKSVASYFKFQYMVLQNEVNILKVKSQKAEDSAEKSRKEYLSVVKDISELQSSFGFSLGNKTYDDGLIVIDVKYNEFISNQNISEELKKELHEKMHLLVLQKRKIDHLNDIIKEHHFFELQNNLGE</sequence>
<dbReference type="EMBL" id="APRL01000013">
    <property type="protein sequence ID" value="ENW91570.1"/>
    <property type="molecule type" value="Genomic_DNA"/>
</dbReference>
<dbReference type="Proteomes" id="UP000013261">
    <property type="component" value="Unassembled WGS sequence"/>
</dbReference>
<dbReference type="AlphaFoldDB" id="N9MEG6"/>
<evidence type="ECO:0000313" key="2">
    <source>
        <dbReference type="Proteomes" id="UP000013261"/>
    </source>
</evidence>